<evidence type="ECO:0000313" key="2">
    <source>
        <dbReference type="Proteomes" id="UP000289886"/>
    </source>
</evidence>
<name>A0A444UWX5_ACIRT</name>
<dbReference type="PANTHER" id="PTHR47018">
    <property type="entry name" value="CXC DOMAIN-CONTAINING PROTEIN-RELATED"/>
    <property type="match status" value="1"/>
</dbReference>
<dbReference type="PANTHER" id="PTHR47018:SF3">
    <property type="entry name" value="MYCBP-ASSOCIATED PROTEIN"/>
    <property type="match status" value="1"/>
</dbReference>
<dbReference type="EMBL" id="SCEB01005929">
    <property type="protein sequence ID" value="RXM92639.1"/>
    <property type="molecule type" value="Genomic_DNA"/>
</dbReference>
<accession>A0A444UWX5</accession>
<gene>
    <name evidence="1" type="ORF">EOD39_19919</name>
</gene>
<keyword evidence="2" id="KW-1185">Reference proteome</keyword>
<dbReference type="Proteomes" id="UP000289886">
    <property type="component" value="Unassembled WGS sequence"/>
</dbReference>
<dbReference type="AlphaFoldDB" id="A0A444UWX5"/>
<reference evidence="1 2" key="1">
    <citation type="submission" date="2019-01" db="EMBL/GenBank/DDBJ databases">
        <title>Draft Genome and Complete Hox-Cluster Characterization of the Sterlet Sturgeon (Acipenser ruthenus).</title>
        <authorList>
            <person name="Wei Q."/>
        </authorList>
    </citation>
    <scope>NUCLEOTIDE SEQUENCE [LARGE SCALE GENOMIC DNA]</scope>
    <source>
        <strain evidence="1">WHYD16114868_AA</strain>
        <tissue evidence="1">Blood</tissue>
    </source>
</reference>
<sequence length="124" mass="14091">MSVEYNIWHLLAPDVIQGRHVFFAVDNVDFAEDIPDGKRSLHATSMAIYQRCQPEDEVSKLELTGPALRCSMKELPSTVTALLDCPKPPSPVSFSLKEDSHHQMPASQMLPGFWDEPWLDLRRE</sequence>
<comment type="caution">
    <text evidence="1">The sequence shown here is derived from an EMBL/GenBank/DDBJ whole genome shotgun (WGS) entry which is preliminary data.</text>
</comment>
<protein>
    <submittedName>
        <fullName evidence="1">Uncharacterized protein</fullName>
    </submittedName>
</protein>
<proteinExistence type="predicted"/>
<organism evidence="1 2">
    <name type="scientific">Acipenser ruthenus</name>
    <name type="common">Sterlet sturgeon</name>
    <dbReference type="NCBI Taxonomy" id="7906"/>
    <lineage>
        <taxon>Eukaryota</taxon>
        <taxon>Metazoa</taxon>
        <taxon>Chordata</taxon>
        <taxon>Craniata</taxon>
        <taxon>Vertebrata</taxon>
        <taxon>Euteleostomi</taxon>
        <taxon>Actinopterygii</taxon>
        <taxon>Chondrostei</taxon>
        <taxon>Acipenseriformes</taxon>
        <taxon>Acipenseridae</taxon>
        <taxon>Acipenser</taxon>
    </lineage>
</organism>
<evidence type="ECO:0000313" key="1">
    <source>
        <dbReference type="EMBL" id="RXM92639.1"/>
    </source>
</evidence>